<dbReference type="RefSeq" id="WP_089770843.1">
    <property type="nucleotide sequence ID" value="NZ_FNWX01000048.1"/>
</dbReference>
<dbReference type="AlphaFoldDB" id="A0A1H6LUK4"/>
<accession>A0A1H6LUK4</accession>
<evidence type="ECO:0000313" key="2">
    <source>
        <dbReference type="EMBL" id="ROI12700.1"/>
    </source>
</evidence>
<evidence type="ECO:0000256" key="1">
    <source>
        <dbReference type="ARBA" id="ARBA00022649"/>
    </source>
</evidence>
<dbReference type="InterPro" id="IPR007712">
    <property type="entry name" value="RelE/ParE_toxin"/>
</dbReference>
<dbReference type="STRING" id="420404.SAMN05421793_1487"/>
<reference evidence="5" key="3">
    <citation type="submission" date="2018-11" db="EMBL/GenBank/DDBJ databases">
        <title>Proposal to divide the Flavobacteriaceae and reorganize its genera based on Amino Acid Identity values calculated from whole genome sequences.</title>
        <authorList>
            <person name="Nicholson A.C."/>
            <person name="Gulvik C.A."/>
            <person name="Whitney A.M."/>
            <person name="Humrighouse B.W."/>
            <person name="Bell M."/>
            <person name="Holmes B."/>
            <person name="Steigerwalt A."/>
            <person name="Villarma A."/>
            <person name="Sheth M."/>
            <person name="Batra D."/>
            <person name="Pryor J."/>
            <person name="Bernardet J.-F."/>
            <person name="Hugo C."/>
            <person name="Kampfer P."/>
            <person name="Newman J."/>
            <person name="Mcquiston J."/>
        </authorList>
    </citation>
    <scope>NUCLEOTIDE SEQUENCE [LARGE SCALE GENOMIC DNA]</scope>
    <source>
        <strain evidence="5">DSM 22165</strain>
    </source>
</reference>
<dbReference type="EMBL" id="RJTU01000069">
    <property type="protein sequence ID" value="ROI12700.1"/>
    <property type="molecule type" value="Genomic_DNA"/>
</dbReference>
<dbReference type="Gene3D" id="3.30.2310.20">
    <property type="entry name" value="RelE-like"/>
    <property type="match status" value="1"/>
</dbReference>
<evidence type="ECO:0000313" key="3">
    <source>
        <dbReference type="EMBL" id="SEH90134.1"/>
    </source>
</evidence>
<gene>
    <name evidence="2" type="ORF">EGH73_10890</name>
    <name evidence="3" type="ORF">SAMN05421793_1487</name>
</gene>
<dbReference type="InterPro" id="IPR035093">
    <property type="entry name" value="RelE/ParE_toxin_dom_sf"/>
</dbReference>
<dbReference type="Pfam" id="PF05016">
    <property type="entry name" value="ParE_toxin"/>
    <property type="match status" value="1"/>
</dbReference>
<reference evidence="4" key="1">
    <citation type="submission" date="2016-10" db="EMBL/GenBank/DDBJ databases">
        <authorList>
            <person name="Varghese N."/>
            <person name="Submissions S."/>
        </authorList>
    </citation>
    <scope>NUCLEOTIDE SEQUENCE [LARGE SCALE GENOMIC DNA]</scope>
    <source>
        <strain evidence="4">DSM 19326</strain>
    </source>
</reference>
<reference evidence="2" key="4">
    <citation type="submission" date="2018-11" db="EMBL/GenBank/DDBJ databases">
        <title>Proposal to divide the Flavobacteriaceae and reorganize its genera based on Amino Acid Identity values calculated from whole genome sequences.</title>
        <authorList>
            <person name="Nicholson A.C."/>
            <person name="Gulvik C.A."/>
            <person name="Whitney A.M."/>
            <person name="Humrighouse B.W."/>
            <person name="Bell M."/>
            <person name="Holmes B."/>
            <person name="Steigerwalt A."/>
            <person name="Villarma A."/>
            <person name="Sheth M."/>
            <person name="Batra D."/>
            <person name="Pryor J."/>
            <person name="Bernardet J.-F."/>
            <person name="Hugo C."/>
            <person name="Kampfer P."/>
            <person name="Newman J."/>
            <person name="Mcquiston J.R."/>
        </authorList>
    </citation>
    <scope>NUCLEOTIDE SEQUENCE</scope>
    <source>
        <strain evidence="2">DSM 22165</strain>
    </source>
</reference>
<dbReference type="Proteomes" id="UP000198555">
    <property type="component" value="Unassembled WGS sequence"/>
</dbReference>
<dbReference type="Proteomes" id="UP000267623">
    <property type="component" value="Unassembled WGS sequence"/>
</dbReference>
<keyword evidence="1" id="KW-1277">Toxin-antitoxin system</keyword>
<protein>
    <submittedName>
        <fullName evidence="3">Toxin YoeB</fullName>
    </submittedName>
    <submittedName>
        <fullName evidence="2">Type II toxin-antitoxin system RelE/ParE family toxin</fullName>
    </submittedName>
</protein>
<evidence type="ECO:0000313" key="5">
    <source>
        <dbReference type="Proteomes" id="UP000267623"/>
    </source>
</evidence>
<keyword evidence="4" id="KW-1185">Reference proteome</keyword>
<sequence length="100" mass="12476">MARRRKLNWQFEAQQDRKEIFQYWNKKNKSKEYSKRLNQLFRRKTEALKDFPYNGHTTNLENVRVLVIEKYLIVYEIFEQEVLISRIWDGRRNPEILKLK</sequence>
<organism evidence="3 4">
    <name type="scientific">Epilithonimonas hominis</name>
    <dbReference type="NCBI Taxonomy" id="420404"/>
    <lineage>
        <taxon>Bacteria</taxon>
        <taxon>Pseudomonadati</taxon>
        <taxon>Bacteroidota</taxon>
        <taxon>Flavobacteriia</taxon>
        <taxon>Flavobacteriales</taxon>
        <taxon>Weeksellaceae</taxon>
        <taxon>Chryseobacterium group</taxon>
        <taxon>Epilithonimonas</taxon>
    </lineage>
</organism>
<reference evidence="3" key="2">
    <citation type="submission" date="2016-10" db="EMBL/GenBank/DDBJ databases">
        <authorList>
            <person name="de Groot N.N."/>
        </authorList>
    </citation>
    <scope>NUCLEOTIDE SEQUENCE [LARGE SCALE GENOMIC DNA]</scope>
    <source>
        <strain evidence="3">DSM 19326</strain>
    </source>
</reference>
<evidence type="ECO:0000313" key="4">
    <source>
        <dbReference type="Proteomes" id="UP000198555"/>
    </source>
</evidence>
<name>A0A1H6LUK4_9FLAO</name>
<dbReference type="EMBL" id="FNWX01000048">
    <property type="protein sequence ID" value="SEH90134.1"/>
    <property type="molecule type" value="Genomic_DNA"/>
</dbReference>
<dbReference type="NCBIfam" id="TIGR02385">
    <property type="entry name" value="RelE_StbE"/>
    <property type="match status" value="1"/>
</dbReference>
<proteinExistence type="predicted"/>